<organism evidence="1 2">
    <name type="scientific">Mucilaginibacter calamicampi</name>
    <dbReference type="NCBI Taxonomy" id="1302352"/>
    <lineage>
        <taxon>Bacteria</taxon>
        <taxon>Pseudomonadati</taxon>
        <taxon>Bacteroidota</taxon>
        <taxon>Sphingobacteriia</taxon>
        <taxon>Sphingobacteriales</taxon>
        <taxon>Sphingobacteriaceae</taxon>
        <taxon>Mucilaginibacter</taxon>
    </lineage>
</organism>
<comment type="caution">
    <text evidence="1">The sequence shown here is derived from an EMBL/GenBank/DDBJ whole genome shotgun (WGS) entry which is preliminary data.</text>
</comment>
<accession>A0ABW2YSF0</accession>
<protein>
    <submittedName>
        <fullName evidence="1">Uncharacterized protein</fullName>
    </submittedName>
</protein>
<evidence type="ECO:0000313" key="1">
    <source>
        <dbReference type="EMBL" id="MFD0749351.1"/>
    </source>
</evidence>
<proteinExistence type="predicted"/>
<dbReference type="RefSeq" id="WP_377097637.1">
    <property type="nucleotide sequence ID" value="NZ_JBHTHU010000002.1"/>
</dbReference>
<evidence type="ECO:0000313" key="2">
    <source>
        <dbReference type="Proteomes" id="UP001596958"/>
    </source>
</evidence>
<name>A0ABW2YSF0_9SPHI</name>
<reference evidence="2" key="1">
    <citation type="journal article" date="2019" name="Int. J. Syst. Evol. Microbiol.">
        <title>The Global Catalogue of Microorganisms (GCM) 10K type strain sequencing project: providing services to taxonomists for standard genome sequencing and annotation.</title>
        <authorList>
            <consortium name="The Broad Institute Genomics Platform"/>
            <consortium name="The Broad Institute Genome Sequencing Center for Infectious Disease"/>
            <person name="Wu L."/>
            <person name="Ma J."/>
        </authorList>
    </citation>
    <scope>NUCLEOTIDE SEQUENCE [LARGE SCALE GENOMIC DNA]</scope>
    <source>
        <strain evidence="2">CCUG 63418</strain>
    </source>
</reference>
<keyword evidence="2" id="KW-1185">Reference proteome</keyword>
<dbReference type="Proteomes" id="UP001596958">
    <property type="component" value="Unassembled WGS sequence"/>
</dbReference>
<sequence>MKKNHIIFALLYLLVGCKSVPDGFKELDVNKFTIALPEGWNYQNGGEQGGPFGDSFGGFITGPNLVLNFEGSDMGYANNLVVTEQYYLEKGGWREACHFCKPDVTYTDSANVDALKKSEMQMKGIKDSSLVKVEPYPVEKVQRIYKLSPSQKIEFPTADYMIDIVSNGEVKTIPLGIPLLTKRHNFKIDTTDKYIIKTLWPTVPGKGMTGIYIKSRTGKFNFQMNGINLPLADQQAALAGFKTITFKQ</sequence>
<dbReference type="EMBL" id="JBHTHU010000002">
    <property type="protein sequence ID" value="MFD0749351.1"/>
    <property type="molecule type" value="Genomic_DNA"/>
</dbReference>
<gene>
    <name evidence="1" type="ORF">ACFQZS_04300</name>
</gene>
<dbReference type="PROSITE" id="PS51257">
    <property type="entry name" value="PROKAR_LIPOPROTEIN"/>
    <property type="match status" value="1"/>
</dbReference>